<feature type="domain" description="Glycosyl hydrolase 94 catalytic" evidence="3">
    <location>
        <begin position="448"/>
        <end position="633"/>
    </location>
</feature>
<dbReference type="EMBL" id="CP089982">
    <property type="protein sequence ID" value="WXA95903.1"/>
    <property type="molecule type" value="Genomic_DNA"/>
</dbReference>
<evidence type="ECO:0000256" key="2">
    <source>
        <dbReference type="ARBA" id="ARBA00022679"/>
    </source>
</evidence>
<dbReference type="InterPro" id="IPR052047">
    <property type="entry name" value="GH94_Enzymes"/>
</dbReference>
<dbReference type="RefSeq" id="WP_394846514.1">
    <property type="nucleotide sequence ID" value="NZ_CP089982.1"/>
</dbReference>
<evidence type="ECO:0000256" key="1">
    <source>
        <dbReference type="ARBA" id="ARBA00022676"/>
    </source>
</evidence>
<gene>
    <name evidence="4" type="ORF">LZC95_03500</name>
</gene>
<name>A0ABZ2KF11_9BACT</name>
<evidence type="ECO:0000259" key="3">
    <source>
        <dbReference type="Pfam" id="PF17167"/>
    </source>
</evidence>
<sequence>MMERRDFLRLLTYGYLGFGCRGAIVDASSRDESFLQLGQPWGTRVSPYGQWVSRFGLPAFAYDADQDSMPEAEWDPMTGPRTRRHWLMVGNRAIRLWSANDGTVGLFDEGYGLRWIVAPEPEGSGVSVLQDGGKRWSSRYAERAGAAPSVRVFGPTWFQVSDAYEGLTLERTVLCPEGESPWLLVRVHLALHRASKVRRPLRHVEQWTLRPRFLQVKQTPAQARSRAALAVRYDVTHCDRGLLARELFADPNGSGPAAEAAKFLFGAPAEIVLEPLGATEGRASFRLAEGEAHPTLEIESALELTPGESRELWFRFGLRDERPAPEPHVLAAQSLASLRARLPVASVDDAPEAAHEIPWHTALLTGSLACDRVLGGHTLNQGSAYAYLFGFNGAARDPLQHALPLVYIEPDTALSVLRNTVAWAKPDGDLPYALNGAKRPTNLLWRPSDLNLWVLWLAAEYAAATGDLAAFDEPLAYHPVYGAGAVPLREHLRRQFRFFIDSVGRGERKHVRILNADWNDVALDAAGVDRDAMIAHGSSVLNSAFASWVLGVFAALAERLGEGALAAEACEQSEELRRLVAAAWNGRWFHRAYGPGGAIVGETDCWLEVQPWAILCGAADAQQARSLLELIDQGHREGSPLGARLKWPDNSDADWGQGTKGGVWYAINMTLIWAATRVAPSLARDEWRRMSLRSHTANYPDIWEGTLSGPDAWNAPEFPRPGRTWATAKFAMQPFPVNNLHAHGQPLLAYLRLLGIEPTSRGSLLLGKAASGAGTFASRVLRIDGDGHGRLRTNGEVTLETRHGIVHGGPGIVRF</sequence>
<evidence type="ECO:0000313" key="5">
    <source>
        <dbReference type="Proteomes" id="UP001379533"/>
    </source>
</evidence>
<dbReference type="PANTHER" id="PTHR37469">
    <property type="entry name" value="CELLOBIONIC ACID PHOSPHORYLASE-RELATED"/>
    <property type="match status" value="1"/>
</dbReference>
<keyword evidence="1" id="KW-0328">Glycosyltransferase</keyword>
<dbReference type="InterPro" id="IPR012341">
    <property type="entry name" value="6hp_glycosidase-like_sf"/>
</dbReference>
<dbReference type="Gene3D" id="1.50.10.10">
    <property type="match status" value="1"/>
</dbReference>
<reference evidence="4 5" key="1">
    <citation type="submission" date="2021-12" db="EMBL/GenBank/DDBJ databases">
        <title>Discovery of the Pendulisporaceae a myxobacterial family with distinct sporulation behavior and unique specialized metabolism.</title>
        <authorList>
            <person name="Garcia R."/>
            <person name="Popoff A."/>
            <person name="Bader C.D."/>
            <person name="Loehr J."/>
            <person name="Walesch S."/>
            <person name="Walt C."/>
            <person name="Boldt J."/>
            <person name="Bunk B."/>
            <person name="Haeckl F.J.F.P.J."/>
            <person name="Gunesch A.P."/>
            <person name="Birkelbach J."/>
            <person name="Nuebel U."/>
            <person name="Pietschmann T."/>
            <person name="Bach T."/>
            <person name="Mueller R."/>
        </authorList>
    </citation>
    <scope>NUCLEOTIDE SEQUENCE [LARGE SCALE GENOMIC DNA]</scope>
    <source>
        <strain evidence="4 5">MSr12523</strain>
    </source>
</reference>
<organism evidence="4 5">
    <name type="scientific">Pendulispora brunnea</name>
    <dbReference type="NCBI Taxonomy" id="2905690"/>
    <lineage>
        <taxon>Bacteria</taxon>
        <taxon>Pseudomonadati</taxon>
        <taxon>Myxococcota</taxon>
        <taxon>Myxococcia</taxon>
        <taxon>Myxococcales</taxon>
        <taxon>Sorangiineae</taxon>
        <taxon>Pendulisporaceae</taxon>
        <taxon>Pendulispora</taxon>
    </lineage>
</organism>
<keyword evidence="5" id="KW-1185">Reference proteome</keyword>
<protein>
    <recommendedName>
        <fullName evidence="3">Glycosyl hydrolase 94 catalytic domain-containing protein</fullName>
    </recommendedName>
</protein>
<proteinExistence type="predicted"/>
<dbReference type="PANTHER" id="PTHR37469:SF2">
    <property type="entry name" value="CELLOBIONIC ACID PHOSPHORYLASE"/>
    <property type="match status" value="1"/>
</dbReference>
<accession>A0ABZ2KF11</accession>
<dbReference type="PROSITE" id="PS51257">
    <property type="entry name" value="PROKAR_LIPOPROTEIN"/>
    <property type="match status" value="1"/>
</dbReference>
<dbReference type="SUPFAM" id="SSF48208">
    <property type="entry name" value="Six-hairpin glycosidases"/>
    <property type="match status" value="1"/>
</dbReference>
<evidence type="ECO:0000313" key="4">
    <source>
        <dbReference type="EMBL" id="WXA95903.1"/>
    </source>
</evidence>
<dbReference type="Pfam" id="PF17167">
    <property type="entry name" value="Glyco_hydro_94"/>
    <property type="match status" value="1"/>
</dbReference>
<keyword evidence="2" id="KW-0808">Transferase</keyword>
<dbReference type="InterPro" id="IPR033432">
    <property type="entry name" value="GH94_catalytic"/>
</dbReference>
<dbReference type="Proteomes" id="UP001379533">
    <property type="component" value="Chromosome"/>
</dbReference>
<dbReference type="InterPro" id="IPR008928">
    <property type="entry name" value="6-hairpin_glycosidase_sf"/>
</dbReference>